<dbReference type="Gene3D" id="1.10.3720.10">
    <property type="entry name" value="MetI-like"/>
    <property type="match status" value="1"/>
</dbReference>
<evidence type="ECO:0000256" key="5">
    <source>
        <dbReference type="ARBA" id="ARBA00022692"/>
    </source>
</evidence>
<evidence type="ECO:0000256" key="3">
    <source>
        <dbReference type="ARBA" id="ARBA00022448"/>
    </source>
</evidence>
<feature type="transmembrane region" description="Helical" evidence="8">
    <location>
        <begin position="21"/>
        <end position="37"/>
    </location>
</feature>
<protein>
    <submittedName>
        <fullName evidence="10">Amino acid permease</fullName>
    </submittedName>
</protein>
<comment type="similarity">
    <text evidence="2">Belongs to the binding-protein-dependent transport system permease family. HisMQ subfamily.</text>
</comment>
<gene>
    <name evidence="10" type="primary">aapM</name>
    <name evidence="10" type="ordered locus">azo1329</name>
</gene>
<feature type="transmembrane region" description="Helical" evidence="8">
    <location>
        <begin position="123"/>
        <end position="144"/>
    </location>
</feature>
<accession>A1K541</accession>
<dbReference type="STRING" id="62928.azo1329"/>
<dbReference type="InterPro" id="IPR000515">
    <property type="entry name" value="MetI-like"/>
</dbReference>
<dbReference type="eggNOG" id="COG0765">
    <property type="taxonomic scope" value="Bacteria"/>
</dbReference>
<feature type="transmembrane region" description="Helical" evidence="8">
    <location>
        <begin position="225"/>
        <end position="242"/>
    </location>
</feature>
<feature type="transmembrane region" description="Helical" evidence="8">
    <location>
        <begin position="330"/>
        <end position="349"/>
    </location>
</feature>
<feature type="domain" description="ABC transmembrane type-1" evidence="9">
    <location>
        <begin position="154"/>
        <end position="349"/>
    </location>
</feature>
<proteinExistence type="inferred from homology"/>
<dbReference type="InterPro" id="IPR043429">
    <property type="entry name" value="ArtM/GltK/GlnP/TcyL/YhdX-like"/>
</dbReference>
<sequence>MKTPALSALAGLRGRCFDSPWSALATVLILAALLWLGQRVAGWAVIDAVWVADAARCEAATGACWGVIAEKHRAILFGRYPFDAQWRPLLATAILLVAIVATLRAAGSRPRPDGNRRWRRVALAWVVTIALFPVLMGGGVAGLAPVPTELWGGLPLTLMLAVGGIATAFPLAIVLALGRSGPLPAMRAVSSVYVELIRSVPLVPALFLASFLVPLLLPADWQVDVLFRVQVAITLFAAAYLAEAIRGALLALPDGQRQAAAALGLGWWQTQRHILLPQALRNATPSIANSFINLFKDTSLVVVVSLYELTGALEIALAGDAEWRSYQLEGYVFIGAIYWTGCFALSRASRRLEQRDAARAGR</sequence>
<evidence type="ECO:0000313" key="11">
    <source>
        <dbReference type="Proteomes" id="UP000002588"/>
    </source>
</evidence>
<dbReference type="RefSeq" id="WP_011765062.1">
    <property type="nucleotide sequence ID" value="NC_008702.1"/>
</dbReference>
<dbReference type="HOGENOM" id="CLU_019602_16_1_4"/>
<keyword evidence="3 8" id="KW-0813">Transport</keyword>
<dbReference type="AlphaFoldDB" id="A1K541"/>
<keyword evidence="7 8" id="KW-0472">Membrane</keyword>
<keyword evidence="5 8" id="KW-0812">Transmembrane</keyword>
<dbReference type="PANTHER" id="PTHR30614:SF41">
    <property type="entry name" value="INNER MEMBRANE AMINO-ACID ABC TRANSPORTER PERMEASE PROTEIN YHDY"/>
    <property type="match status" value="1"/>
</dbReference>
<evidence type="ECO:0000259" key="9">
    <source>
        <dbReference type="PROSITE" id="PS50928"/>
    </source>
</evidence>
<feature type="transmembrane region" description="Helical" evidence="8">
    <location>
        <begin position="300"/>
        <end position="318"/>
    </location>
</feature>
<feature type="transmembrane region" description="Helical" evidence="8">
    <location>
        <begin position="86"/>
        <end position="103"/>
    </location>
</feature>
<organism evidence="10 11">
    <name type="scientific">Azoarcus sp. (strain BH72)</name>
    <dbReference type="NCBI Taxonomy" id="418699"/>
    <lineage>
        <taxon>Bacteria</taxon>
        <taxon>Pseudomonadati</taxon>
        <taxon>Pseudomonadota</taxon>
        <taxon>Betaproteobacteria</taxon>
        <taxon>Rhodocyclales</taxon>
        <taxon>Zoogloeaceae</taxon>
        <taxon>Azoarcus</taxon>
    </lineage>
</organism>
<dbReference type="PROSITE" id="PS50928">
    <property type="entry name" value="ABC_TM1"/>
    <property type="match status" value="1"/>
</dbReference>
<dbReference type="GO" id="GO:0043190">
    <property type="term" value="C:ATP-binding cassette (ABC) transporter complex"/>
    <property type="evidence" value="ECO:0007669"/>
    <property type="project" value="InterPro"/>
</dbReference>
<dbReference type="InterPro" id="IPR010065">
    <property type="entry name" value="AA_ABC_transptr_permease_3TM"/>
</dbReference>
<feature type="transmembrane region" description="Helical" evidence="8">
    <location>
        <begin position="156"/>
        <end position="178"/>
    </location>
</feature>
<dbReference type="PANTHER" id="PTHR30614">
    <property type="entry name" value="MEMBRANE COMPONENT OF AMINO ACID ABC TRANSPORTER"/>
    <property type="match status" value="1"/>
</dbReference>
<keyword evidence="6 8" id="KW-1133">Transmembrane helix</keyword>
<dbReference type="NCBIfam" id="TIGR01726">
    <property type="entry name" value="HEQRo_perm_3TM"/>
    <property type="match status" value="1"/>
</dbReference>
<evidence type="ECO:0000256" key="8">
    <source>
        <dbReference type="RuleBase" id="RU363032"/>
    </source>
</evidence>
<name>A1K541_AZOSB</name>
<keyword evidence="11" id="KW-1185">Reference proteome</keyword>
<evidence type="ECO:0000256" key="2">
    <source>
        <dbReference type="ARBA" id="ARBA00010072"/>
    </source>
</evidence>
<dbReference type="InterPro" id="IPR035906">
    <property type="entry name" value="MetI-like_sf"/>
</dbReference>
<evidence type="ECO:0000313" key="10">
    <source>
        <dbReference type="EMBL" id="CAL93946.1"/>
    </source>
</evidence>
<keyword evidence="4" id="KW-1003">Cell membrane</keyword>
<dbReference type="KEGG" id="azo:azo1329"/>
<dbReference type="Proteomes" id="UP000002588">
    <property type="component" value="Chromosome"/>
</dbReference>
<evidence type="ECO:0000256" key="6">
    <source>
        <dbReference type="ARBA" id="ARBA00022989"/>
    </source>
</evidence>
<dbReference type="SUPFAM" id="SSF161098">
    <property type="entry name" value="MetI-like"/>
    <property type="match status" value="1"/>
</dbReference>
<dbReference type="EMBL" id="AM406670">
    <property type="protein sequence ID" value="CAL93946.1"/>
    <property type="molecule type" value="Genomic_DNA"/>
</dbReference>
<dbReference type="CDD" id="cd06261">
    <property type="entry name" value="TM_PBP2"/>
    <property type="match status" value="1"/>
</dbReference>
<evidence type="ECO:0000256" key="7">
    <source>
        <dbReference type="ARBA" id="ARBA00023136"/>
    </source>
</evidence>
<feature type="transmembrane region" description="Helical" evidence="8">
    <location>
        <begin position="199"/>
        <end position="219"/>
    </location>
</feature>
<evidence type="ECO:0000256" key="4">
    <source>
        <dbReference type="ARBA" id="ARBA00022475"/>
    </source>
</evidence>
<evidence type="ECO:0000256" key="1">
    <source>
        <dbReference type="ARBA" id="ARBA00004429"/>
    </source>
</evidence>
<dbReference type="Pfam" id="PF00528">
    <property type="entry name" value="BPD_transp_1"/>
    <property type="match status" value="1"/>
</dbReference>
<reference evidence="10 11" key="1">
    <citation type="journal article" date="2006" name="Nat. Biotechnol.">
        <title>Complete genome of the mutualistic, N2-fixing grass endophyte Azoarcus sp. strain BH72.</title>
        <authorList>
            <person name="Krause A."/>
            <person name="Ramakumar A."/>
            <person name="Bartels D."/>
            <person name="Battistoni F."/>
            <person name="Bekel T."/>
            <person name="Boch J."/>
            <person name="Boehm M."/>
            <person name="Friedrich F."/>
            <person name="Hurek T."/>
            <person name="Krause L."/>
            <person name="Linke B."/>
            <person name="McHardy A.C."/>
            <person name="Sarkar A."/>
            <person name="Schneiker S."/>
            <person name="Syed A.A."/>
            <person name="Thauer R."/>
            <person name="Vorhoelter F.-J."/>
            <person name="Weidner S."/>
            <person name="Puehler A."/>
            <person name="Reinhold-Hurek B."/>
            <person name="Kaiser O."/>
            <person name="Goesmann A."/>
        </authorList>
    </citation>
    <scope>NUCLEOTIDE SEQUENCE [LARGE SCALE GENOMIC DNA]</scope>
    <source>
        <strain evidence="10 11">BH72</strain>
    </source>
</reference>
<dbReference type="GO" id="GO:0006865">
    <property type="term" value="P:amino acid transport"/>
    <property type="evidence" value="ECO:0007669"/>
    <property type="project" value="TreeGrafter"/>
</dbReference>
<dbReference type="GO" id="GO:0022857">
    <property type="term" value="F:transmembrane transporter activity"/>
    <property type="evidence" value="ECO:0007669"/>
    <property type="project" value="InterPro"/>
</dbReference>
<comment type="subcellular location">
    <subcellularLocation>
        <location evidence="1">Cell inner membrane</location>
        <topology evidence="1">Multi-pass membrane protein</topology>
    </subcellularLocation>
    <subcellularLocation>
        <location evidence="8">Cell membrane</location>
        <topology evidence="8">Multi-pass membrane protein</topology>
    </subcellularLocation>
</comment>